<evidence type="ECO:0000313" key="3">
    <source>
        <dbReference type="Proteomes" id="UP000828390"/>
    </source>
</evidence>
<keyword evidence="3" id="KW-1185">Reference proteome</keyword>
<evidence type="ECO:0000256" key="1">
    <source>
        <dbReference type="SAM" id="MobiDB-lite"/>
    </source>
</evidence>
<dbReference type="AlphaFoldDB" id="A0A9D4J446"/>
<comment type="caution">
    <text evidence="2">The sequence shown here is derived from an EMBL/GenBank/DDBJ whole genome shotgun (WGS) entry which is preliminary data.</text>
</comment>
<gene>
    <name evidence="2" type="ORF">DPMN_152719</name>
</gene>
<reference evidence="2" key="1">
    <citation type="journal article" date="2019" name="bioRxiv">
        <title>The Genome of the Zebra Mussel, Dreissena polymorpha: A Resource for Invasive Species Research.</title>
        <authorList>
            <person name="McCartney M.A."/>
            <person name="Auch B."/>
            <person name="Kono T."/>
            <person name="Mallez S."/>
            <person name="Zhang Y."/>
            <person name="Obille A."/>
            <person name="Becker A."/>
            <person name="Abrahante J.E."/>
            <person name="Garbe J."/>
            <person name="Badalamenti J.P."/>
            <person name="Herman A."/>
            <person name="Mangelson H."/>
            <person name="Liachko I."/>
            <person name="Sullivan S."/>
            <person name="Sone E.D."/>
            <person name="Koren S."/>
            <person name="Silverstein K.A.T."/>
            <person name="Beckman K.B."/>
            <person name="Gohl D.M."/>
        </authorList>
    </citation>
    <scope>NUCLEOTIDE SEQUENCE</scope>
    <source>
        <strain evidence="2">Duluth1</strain>
        <tissue evidence="2">Whole animal</tissue>
    </source>
</reference>
<proteinExistence type="predicted"/>
<sequence>MQELPGASGPLDPGPGHLPWTHRGPYRPPGPQILVSVFWEFSTFTHVPGVGQLPVLCPEY</sequence>
<dbReference type="EMBL" id="JAIWYP010000007">
    <property type="protein sequence ID" value="KAH3799116.1"/>
    <property type="molecule type" value="Genomic_DNA"/>
</dbReference>
<feature type="region of interest" description="Disordered" evidence="1">
    <location>
        <begin position="1"/>
        <end position="24"/>
    </location>
</feature>
<reference evidence="2" key="2">
    <citation type="submission" date="2020-11" db="EMBL/GenBank/DDBJ databases">
        <authorList>
            <person name="McCartney M.A."/>
            <person name="Auch B."/>
            <person name="Kono T."/>
            <person name="Mallez S."/>
            <person name="Becker A."/>
            <person name="Gohl D.M."/>
            <person name="Silverstein K.A.T."/>
            <person name="Koren S."/>
            <person name="Bechman K.B."/>
            <person name="Herman A."/>
            <person name="Abrahante J.E."/>
            <person name="Garbe J."/>
        </authorList>
    </citation>
    <scope>NUCLEOTIDE SEQUENCE</scope>
    <source>
        <strain evidence="2">Duluth1</strain>
        <tissue evidence="2">Whole animal</tissue>
    </source>
</reference>
<evidence type="ECO:0000313" key="2">
    <source>
        <dbReference type="EMBL" id="KAH3799116.1"/>
    </source>
</evidence>
<dbReference type="Proteomes" id="UP000828390">
    <property type="component" value="Unassembled WGS sequence"/>
</dbReference>
<organism evidence="2 3">
    <name type="scientific">Dreissena polymorpha</name>
    <name type="common">Zebra mussel</name>
    <name type="synonym">Mytilus polymorpha</name>
    <dbReference type="NCBI Taxonomy" id="45954"/>
    <lineage>
        <taxon>Eukaryota</taxon>
        <taxon>Metazoa</taxon>
        <taxon>Spiralia</taxon>
        <taxon>Lophotrochozoa</taxon>
        <taxon>Mollusca</taxon>
        <taxon>Bivalvia</taxon>
        <taxon>Autobranchia</taxon>
        <taxon>Heteroconchia</taxon>
        <taxon>Euheterodonta</taxon>
        <taxon>Imparidentia</taxon>
        <taxon>Neoheterodontei</taxon>
        <taxon>Myida</taxon>
        <taxon>Dreissenoidea</taxon>
        <taxon>Dreissenidae</taxon>
        <taxon>Dreissena</taxon>
    </lineage>
</organism>
<accession>A0A9D4J446</accession>
<protein>
    <submittedName>
        <fullName evidence="2">Uncharacterized protein</fullName>
    </submittedName>
</protein>
<name>A0A9D4J446_DREPO</name>